<evidence type="ECO:0000313" key="4">
    <source>
        <dbReference type="EMBL" id="MEQ2306200.1"/>
    </source>
</evidence>
<reference evidence="4 5" key="1">
    <citation type="submission" date="2021-06" db="EMBL/GenBank/DDBJ databases">
        <authorList>
            <person name="Palmer J.M."/>
        </authorList>
    </citation>
    <scope>NUCLEOTIDE SEQUENCE [LARGE SCALE GENOMIC DNA]</scope>
    <source>
        <strain evidence="4 5">AS_MEX2019</strain>
        <tissue evidence="4">Muscle</tissue>
    </source>
</reference>
<keyword evidence="1" id="KW-1133">Transmembrane helix</keyword>
<protein>
    <submittedName>
        <fullName evidence="4">Piezo-type mechanosensitive ion channel component 2</fullName>
    </submittedName>
</protein>
<comment type="caution">
    <text evidence="4">The sequence shown here is derived from an EMBL/GenBank/DDBJ whole genome shotgun (WGS) entry which is preliminary data.</text>
</comment>
<keyword evidence="1" id="KW-0472">Membrane</keyword>
<accession>A0ABV0ZKU5</accession>
<keyword evidence="2" id="KW-0732">Signal</keyword>
<feature type="signal peptide" evidence="2">
    <location>
        <begin position="1"/>
        <end position="20"/>
    </location>
</feature>
<organism evidence="4 5">
    <name type="scientific">Ameca splendens</name>
    <dbReference type="NCBI Taxonomy" id="208324"/>
    <lineage>
        <taxon>Eukaryota</taxon>
        <taxon>Metazoa</taxon>
        <taxon>Chordata</taxon>
        <taxon>Craniata</taxon>
        <taxon>Vertebrata</taxon>
        <taxon>Euteleostomi</taxon>
        <taxon>Actinopterygii</taxon>
        <taxon>Neopterygii</taxon>
        <taxon>Teleostei</taxon>
        <taxon>Neoteleostei</taxon>
        <taxon>Acanthomorphata</taxon>
        <taxon>Ovalentaria</taxon>
        <taxon>Atherinomorphae</taxon>
        <taxon>Cyprinodontiformes</taxon>
        <taxon>Goodeidae</taxon>
        <taxon>Ameca</taxon>
    </lineage>
</organism>
<sequence>MASQMVCGLIFRLLLPICLAAACLFRYNVLSFVYLIYLLLLPLFPEPTSTTMQGHTGRLLQSLCFTSMSFLLLHIIYQITVNSLLAGNSISSDFNCEYTAAFVIEALRQSSVVCRRSGARLRI</sequence>
<evidence type="ECO:0000313" key="5">
    <source>
        <dbReference type="Proteomes" id="UP001469553"/>
    </source>
</evidence>
<dbReference type="InterPro" id="IPR027272">
    <property type="entry name" value="Piezo"/>
</dbReference>
<dbReference type="Pfam" id="PF24871">
    <property type="entry name" value="Piezo_TM1-24"/>
    <property type="match status" value="1"/>
</dbReference>
<feature type="transmembrane region" description="Helical" evidence="1">
    <location>
        <begin position="59"/>
        <end position="79"/>
    </location>
</feature>
<evidence type="ECO:0000259" key="3">
    <source>
        <dbReference type="Pfam" id="PF24871"/>
    </source>
</evidence>
<evidence type="ECO:0000256" key="1">
    <source>
        <dbReference type="SAM" id="Phobius"/>
    </source>
</evidence>
<dbReference type="Proteomes" id="UP001469553">
    <property type="component" value="Unassembled WGS sequence"/>
</dbReference>
<feature type="chain" id="PRO_5046868185" evidence="2">
    <location>
        <begin position="21"/>
        <end position="123"/>
    </location>
</feature>
<dbReference type="EMBL" id="JAHRIP010066099">
    <property type="protein sequence ID" value="MEQ2306200.1"/>
    <property type="molecule type" value="Genomic_DNA"/>
</dbReference>
<feature type="transmembrane region" description="Helical" evidence="1">
    <location>
        <begin position="30"/>
        <end position="47"/>
    </location>
</feature>
<feature type="domain" description="Piezo TM1-24" evidence="3">
    <location>
        <begin position="26"/>
        <end position="98"/>
    </location>
</feature>
<keyword evidence="5" id="KW-1185">Reference proteome</keyword>
<evidence type="ECO:0000256" key="2">
    <source>
        <dbReference type="SAM" id="SignalP"/>
    </source>
</evidence>
<proteinExistence type="predicted"/>
<keyword evidence="1" id="KW-0812">Transmembrane</keyword>
<dbReference type="PANTHER" id="PTHR47049:SF6">
    <property type="entry name" value="PIEZO-TYPE MECHANOSENSITIVE ION CHANNEL COMPONENT"/>
    <property type="match status" value="1"/>
</dbReference>
<dbReference type="InterPro" id="IPR056769">
    <property type="entry name" value="Piezo_TM1-24"/>
</dbReference>
<name>A0ABV0ZKU5_9TELE</name>
<gene>
    <name evidence="4" type="primary">PIEZO2_1</name>
    <name evidence="4" type="ORF">AMECASPLE_005723</name>
</gene>
<dbReference type="PANTHER" id="PTHR47049">
    <property type="entry name" value="PIEZO-TYPE MECHANOSENSITIVE ION CHANNEL HOMOLOG"/>
    <property type="match status" value="1"/>
</dbReference>